<protein>
    <recommendedName>
        <fullName evidence="3">MULE transposase domain-containing protein</fullName>
    </recommendedName>
</protein>
<evidence type="ECO:0000313" key="1">
    <source>
        <dbReference type="EMBL" id="CAI6354286.1"/>
    </source>
</evidence>
<gene>
    <name evidence="1" type="ORF">MEUPH1_LOCUS10308</name>
</gene>
<dbReference type="Proteomes" id="UP001160148">
    <property type="component" value="Unassembled WGS sequence"/>
</dbReference>
<sequence>MYSEKLKELRVIDSFKFRFHRIMKNEIQRWARTIKRCNAFLKFDTRGVEIDNNLEHNNHAADEKRSLVRQKLSNSVKRKAVEQLCERPSKIIHSEITPDDLNILDSKDINLIRKNIHTARMSKYPILLKTLLEFYAMVPDVVDKLHTNGGEKWIIHIDNNKGVVCFSTIKNLNFFKKCDAVLMDGTFSSCPSLFNQLFVVHGVKNNIYVPLFFCLLMGKSVTDYCTALEFLKQRSPLLPTTFHIDF</sequence>
<evidence type="ECO:0000313" key="2">
    <source>
        <dbReference type="Proteomes" id="UP001160148"/>
    </source>
</evidence>
<name>A0AAV0WEI6_9HEMI</name>
<dbReference type="EMBL" id="CARXXK010000002">
    <property type="protein sequence ID" value="CAI6354286.1"/>
    <property type="molecule type" value="Genomic_DNA"/>
</dbReference>
<keyword evidence="2" id="KW-1185">Reference proteome</keyword>
<dbReference type="AlphaFoldDB" id="A0AAV0WEI6"/>
<reference evidence="1 2" key="1">
    <citation type="submission" date="2023-01" db="EMBL/GenBank/DDBJ databases">
        <authorList>
            <person name="Whitehead M."/>
        </authorList>
    </citation>
    <scope>NUCLEOTIDE SEQUENCE [LARGE SCALE GENOMIC DNA]</scope>
</reference>
<evidence type="ECO:0008006" key="3">
    <source>
        <dbReference type="Google" id="ProtNLM"/>
    </source>
</evidence>
<proteinExistence type="predicted"/>
<comment type="caution">
    <text evidence="1">The sequence shown here is derived from an EMBL/GenBank/DDBJ whole genome shotgun (WGS) entry which is preliminary data.</text>
</comment>
<accession>A0AAV0WEI6</accession>
<organism evidence="1 2">
    <name type="scientific">Macrosiphum euphorbiae</name>
    <name type="common">potato aphid</name>
    <dbReference type="NCBI Taxonomy" id="13131"/>
    <lineage>
        <taxon>Eukaryota</taxon>
        <taxon>Metazoa</taxon>
        <taxon>Ecdysozoa</taxon>
        <taxon>Arthropoda</taxon>
        <taxon>Hexapoda</taxon>
        <taxon>Insecta</taxon>
        <taxon>Pterygota</taxon>
        <taxon>Neoptera</taxon>
        <taxon>Paraneoptera</taxon>
        <taxon>Hemiptera</taxon>
        <taxon>Sternorrhyncha</taxon>
        <taxon>Aphidomorpha</taxon>
        <taxon>Aphidoidea</taxon>
        <taxon>Aphididae</taxon>
        <taxon>Macrosiphini</taxon>
        <taxon>Macrosiphum</taxon>
    </lineage>
</organism>